<evidence type="ECO:0000313" key="2">
    <source>
        <dbReference type="Proteomes" id="UP000831701"/>
    </source>
</evidence>
<protein>
    <submittedName>
        <fullName evidence="1">Uncharacterized protein</fullName>
    </submittedName>
</protein>
<dbReference type="EMBL" id="CM041541">
    <property type="protein sequence ID" value="KAI3366166.1"/>
    <property type="molecule type" value="Genomic_DNA"/>
</dbReference>
<name>A0ACB8WEH0_9TELE</name>
<dbReference type="Proteomes" id="UP000831701">
    <property type="component" value="Chromosome 11"/>
</dbReference>
<reference evidence="1" key="1">
    <citation type="submission" date="2022-04" db="EMBL/GenBank/DDBJ databases">
        <title>Jade perch genome.</title>
        <authorList>
            <person name="Chao B."/>
        </authorList>
    </citation>
    <scope>NUCLEOTIDE SEQUENCE</scope>
    <source>
        <strain evidence="1">CB-2022</strain>
    </source>
</reference>
<proteinExistence type="predicted"/>
<comment type="caution">
    <text evidence="1">The sequence shown here is derived from an EMBL/GenBank/DDBJ whole genome shotgun (WGS) entry which is preliminary data.</text>
</comment>
<gene>
    <name evidence="1" type="ORF">L3Q82_009988</name>
</gene>
<keyword evidence="2" id="KW-1185">Reference proteome</keyword>
<evidence type="ECO:0000313" key="1">
    <source>
        <dbReference type="EMBL" id="KAI3366166.1"/>
    </source>
</evidence>
<accession>A0ACB8WEH0</accession>
<sequence>MQLTLYVLYYKQVLVTNCCRVVSRLIFGGRVRRQSSIAVVLRRFSSMNTIFFIGQLVGVSSILAALLFLLAKLVSRHRCSHVQDGYGHAVLITGCDSGFGHQLALCLDRKGFVVFAGCLSPEGAGAQSLSRQSSSNLKILKLDVTSDEDVQQAKKTVQENLPEKGLWAVVNNAGISDWAEIEWSSIEDFQHMVDINLFGCIRTSIAFLPLVRATKGRMVYMSSIFSFFNCLNMGAYSVSKRGLEAFADCLRVEMASFGVKVSIIQPGNFGQATNIVKMKTSFDIWEKLDEEQKQTFNRQYIELASEYFMSMCKTGFKNADLVIDAMLHAVTSAQPKYRYVLASATDTFFFLLFPFLPTVLTDAVFSLSSMYAKRKEMLYAK</sequence>
<organism evidence="1 2">
    <name type="scientific">Scortum barcoo</name>
    <name type="common">barcoo grunter</name>
    <dbReference type="NCBI Taxonomy" id="214431"/>
    <lineage>
        <taxon>Eukaryota</taxon>
        <taxon>Metazoa</taxon>
        <taxon>Chordata</taxon>
        <taxon>Craniata</taxon>
        <taxon>Vertebrata</taxon>
        <taxon>Euteleostomi</taxon>
        <taxon>Actinopterygii</taxon>
        <taxon>Neopterygii</taxon>
        <taxon>Teleostei</taxon>
        <taxon>Neoteleostei</taxon>
        <taxon>Acanthomorphata</taxon>
        <taxon>Eupercaria</taxon>
        <taxon>Centrarchiformes</taxon>
        <taxon>Terapontoidei</taxon>
        <taxon>Terapontidae</taxon>
        <taxon>Scortum</taxon>
    </lineage>
</organism>